<evidence type="ECO:0000313" key="3">
    <source>
        <dbReference type="Proteomes" id="UP000663879"/>
    </source>
</evidence>
<accession>A0A814DAP1</accession>
<dbReference type="AlphaFoldDB" id="A0A814DAP1"/>
<evidence type="ECO:0000256" key="1">
    <source>
        <dbReference type="SAM" id="MobiDB-lite"/>
    </source>
</evidence>
<organism evidence="2 3">
    <name type="scientific">Brachionus calyciflorus</name>
    <dbReference type="NCBI Taxonomy" id="104777"/>
    <lineage>
        <taxon>Eukaryota</taxon>
        <taxon>Metazoa</taxon>
        <taxon>Spiralia</taxon>
        <taxon>Gnathifera</taxon>
        <taxon>Rotifera</taxon>
        <taxon>Eurotatoria</taxon>
        <taxon>Monogononta</taxon>
        <taxon>Pseudotrocha</taxon>
        <taxon>Ploima</taxon>
        <taxon>Brachionidae</taxon>
        <taxon>Brachionus</taxon>
    </lineage>
</organism>
<reference evidence="2" key="1">
    <citation type="submission" date="2021-02" db="EMBL/GenBank/DDBJ databases">
        <authorList>
            <person name="Nowell W R."/>
        </authorList>
    </citation>
    <scope>NUCLEOTIDE SEQUENCE</scope>
    <source>
        <strain evidence="2">Ploen Becks lab</strain>
    </source>
</reference>
<feature type="compositionally biased region" description="Basic and acidic residues" evidence="1">
    <location>
        <begin position="74"/>
        <end position="84"/>
    </location>
</feature>
<evidence type="ECO:0000313" key="2">
    <source>
        <dbReference type="EMBL" id="CAF0951872.1"/>
    </source>
</evidence>
<dbReference type="EMBL" id="CAJNOC010002795">
    <property type="protein sequence ID" value="CAF0951872.1"/>
    <property type="molecule type" value="Genomic_DNA"/>
</dbReference>
<proteinExistence type="predicted"/>
<comment type="caution">
    <text evidence="2">The sequence shown here is derived from an EMBL/GenBank/DDBJ whole genome shotgun (WGS) entry which is preliminary data.</text>
</comment>
<protein>
    <submittedName>
        <fullName evidence="2">Uncharacterized protein</fullName>
    </submittedName>
</protein>
<feature type="region of interest" description="Disordered" evidence="1">
    <location>
        <begin position="74"/>
        <end position="93"/>
    </location>
</feature>
<sequence>MEYYFNNESSYSFDESSFLNSTSHFDYIFDTQIVEAKYKHQINNNVKKQQKQRKTFSLIRTKVSLIKWFNSKKSDAKNNKRKSECNNNNKSKKSKLISRLMDKSIGWLTTTTTTTTTKKLNQRQDKNNLDQSHLNQNEIRDLNEKFYFHNSSYVLSAPSMCSSFDTTNTKREAKEANYNYIHSTPQSLFQQFSPIKQTSFISTPKLKRRLSLALTSSPVSLRNNNEMDHDDDDDVDFNDNSEIVDLRLLEHLNTIKKNIRINVVEKSTNNNNMSVDLSLIREKRLKLRKVFQSKLKRQLRDMKKWNLDLKSEKQSHKSQCFKCCNNNQNANYFYSNMNQFSYGPYVDPATACVIIPNITYQIMFNGLQRNNCFSTMTNQQAYF</sequence>
<dbReference type="OrthoDB" id="10593222at2759"/>
<keyword evidence="3" id="KW-1185">Reference proteome</keyword>
<gene>
    <name evidence="2" type="ORF">OXX778_LOCUS13988</name>
</gene>
<name>A0A814DAP1_9BILA</name>
<dbReference type="Proteomes" id="UP000663879">
    <property type="component" value="Unassembled WGS sequence"/>
</dbReference>